<evidence type="ECO:0000313" key="2">
    <source>
        <dbReference type="EMBL" id="CAG9327802.1"/>
    </source>
</evidence>
<comment type="caution">
    <text evidence="2">The sequence shown here is derived from an EMBL/GenBank/DDBJ whole genome shotgun (WGS) entry which is preliminary data.</text>
</comment>
<organism evidence="2 3">
    <name type="scientific">Blepharisma stoltei</name>
    <dbReference type="NCBI Taxonomy" id="1481888"/>
    <lineage>
        <taxon>Eukaryota</taxon>
        <taxon>Sar</taxon>
        <taxon>Alveolata</taxon>
        <taxon>Ciliophora</taxon>
        <taxon>Postciliodesmatophora</taxon>
        <taxon>Heterotrichea</taxon>
        <taxon>Heterotrichida</taxon>
        <taxon>Blepharismidae</taxon>
        <taxon>Blepharisma</taxon>
    </lineage>
</organism>
<sequence length="180" mass="21017">MESNLIESLEIRAKSLSDHLGNYKSLLSQHESVSSTYLKLQREFDNLLIGGIDSSLVQKVQNLTPLLDASDVKGLLVNAFVRSEFVLKYENEIRELARQMEKIEALKRYLDFDPLHNLPEKRKILIALEKKECELTLLFGHKEKQLIYFLEEYDQVINGVNQQLIEWENRLNKLSKKKDI</sequence>
<dbReference type="PANTHER" id="PTHR28360:SF1">
    <property type="entry name" value="DYNACTIN SUBUNIT 3"/>
    <property type="match status" value="1"/>
</dbReference>
<dbReference type="GO" id="GO:0061640">
    <property type="term" value="P:cytoskeleton-dependent cytokinesis"/>
    <property type="evidence" value="ECO:0007669"/>
    <property type="project" value="InterPro"/>
</dbReference>
<dbReference type="Pfam" id="PF07426">
    <property type="entry name" value="Dynactin_p22"/>
    <property type="match status" value="1"/>
</dbReference>
<accession>A0AAU9JTE7</accession>
<reference evidence="2" key="1">
    <citation type="submission" date="2021-09" db="EMBL/GenBank/DDBJ databases">
        <authorList>
            <consortium name="AG Swart"/>
            <person name="Singh M."/>
            <person name="Singh A."/>
            <person name="Seah K."/>
            <person name="Emmerich C."/>
        </authorList>
    </citation>
    <scope>NUCLEOTIDE SEQUENCE</scope>
    <source>
        <strain evidence="2">ATCC30299</strain>
    </source>
</reference>
<gene>
    <name evidence="2" type="ORF">BSTOLATCC_MIC44430</name>
</gene>
<name>A0AAU9JTE7_9CILI</name>
<dbReference type="AlphaFoldDB" id="A0AAU9JTE7"/>
<keyword evidence="3" id="KW-1185">Reference proteome</keyword>
<dbReference type="GO" id="GO:0005869">
    <property type="term" value="C:dynactin complex"/>
    <property type="evidence" value="ECO:0007669"/>
    <property type="project" value="InterPro"/>
</dbReference>
<keyword evidence="1" id="KW-0175">Coiled coil</keyword>
<evidence type="ECO:0000256" key="1">
    <source>
        <dbReference type="SAM" id="Coils"/>
    </source>
</evidence>
<dbReference type="PANTHER" id="PTHR28360">
    <property type="entry name" value="DYNACTIN SUBUNIT 3"/>
    <property type="match status" value="1"/>
</dbReference>
<dbReference type="InterPro" id="IPR009991">
    <property type="entry name" value="DCTN3"/>
</dbReference>
<dbReference type="EMBL" id="CAJZBQ010000044">
    <property type="protein sequence ID" value="CAG9327802.1"/>
    <property type="molecule type" value="Genomic_DNA"/>
</dbReference>
<feature type="coiled-coil region" evidence="1">
    <location>
        <begin position="150"/>
        <end position="177"/>
    </location>
</feature>
<proteinExistence type="predicted"/>
<protein>
    <submittedName>
        <fullName evidence="2">Uncharacterized protein</fullName>
    </submittedName>
</protein>
<dbReference type="Proteomes" id="UP001162131">
    <property type="component" value="Unassembled WGS sequence"/>
</dbReference>
<evidence type="ECO:0000313" key="3">
    <source>
        <dbReference type="Proteomes" id="UP001162131"/>
    </source>
</evidence>